<comment type="function">
    <text evidence="6">Functions as actin-binding component of the Arp2/3 complex which is involved in regulation of actin polymerization and together with an activating nucleation-promoting factor (NPF) mediates the formation of branched actin networks.</text>
</comment>
<dbReference type="Pfam" id="PF04045">
    <property type="entry name" value="P34-Arc"/>
    <property type="match status" value="1"/>
</dbReference>
<evidence type="ECO:0000256" key="3">
    <source>
        <dbReference type="ARBA" id="ARBA00022490"/>
    </source>
</evidence>
<dbReference type="PANTHER" id="PTHR12058">
    <property type="entry name" value="ARP2/3 COMPLEX 34 KDA SUBUNIT"/>
    <property type="match status" value="1"/>
</dbReference>
<dbReference type="GO" id="GO:0034314">
    <property type="term" value="P:Arp2/3 complex-mediated actin nucleation"/>
    <property type="evidence" value="ECO:0007669"/>
    <property type="project" value="InterPro"/>
</dbReference>
<evidence type="ECO:0000256" key="6">
    <source>
        <dbReference type="RuleBase" id="RU364015"/>
    </source>
</evidence>
<comment type="similarity">
    <text evidence="2 6">Belongs to the ARPC2 family.</text>
</comment>
<dbReference type="SUPFAM" id="SSF69645">
    <property type="entry name" value="Arp2/3 complex subunits"/>
    <property type="match status" value="1"/>
</dbReference>
<proteinExistence type="inferred from homology"/>
<sequence length="296" mass="33973">MEIPIHHEKVRLLLEKFLLHDIRNETASSEVSHCFYNFGAKIKVVVKGDKLAMYLYFTGWDHVQDSVVNYLQNLIGEESESKVLVDKEVPENYSVCILLHKEGKYGKYFCRQLSEVPMILGANLKMDFDNLRNGGQSLQSHIYQIPLQNKQCAASITVQAYEDRIVCILPFVYLQGQETDCIIANTILKQFQQAQRNALSQGKNVPFCDYSRWNDPPAELKAFTEDYTSGGKTHAGFLKFTFLHHHLSSKEKVRNSVGTLLMLNTLVNKSVKETKSRLSARMRKKKDELESMLFQV</sequence>
<evidence type="ECO:0000313" key="8">
    <source>
        <dbReference type="Proteomes" id="UP001054902"/>
    </source>
</evidence>
<evidence type="ECO:0000256" key="1">
    <source>
        <dbReference type="ARBA" id="ARBA00004245"/>
    </source>
</evidence>
<comment type="caution">
    <text evidence="7">The sequence shown here is derived from an EMBL/GenBank/DDBJ whole genome shotgun (WGS) entry which is preliminary data.</text>
</comment>
<dbReference type="GO" id="GO:0051015">
    <property type="term" value="F:actin filament binding"/>
    <property type="evidence" value="ECO:0007669"/>
    <property type="project" value="TreeGrafter"/>
</dbReference>
<dbReference type="InterPro" id="IPR007188">
    <property type="entry name" value="ARPC2"/>
</dbReference>
<comment type="subcellular location">
    <subcellularLocation>
        <location evidence="1 6">Cytoplasm</location>
        <location evidence="1 6">Cytoskeleton</location>
    </subcellularLocation>
</comment>
<dbReference type="PANTHER" id="PTHR12058:SF0">
    <property type="entry name" value="ACTIN-RELATED PROTEIN 2_3 COMPLEX SUBUNIT 2"/>
    <property type="match status" value="1"/>
</dbReference>
<accession>A0AAD3CL78</accession>
<evidence type="ECO:0000313" key="7">
    <source>
        <dbReference type="EMBL" id="GFH46799.1"/>
    </source>
</evidence>
<keyword evidence="4 6" id="KW-0009">Actin-binding</keyword>
<keyword evidence="8" id="KW-1185">Reference proteome</keyword>
<evidence type="ECO:0000256" key="4">
    <source>
        <dbReference type="ARBA" id="ARBA00023203"/>
    </source>
</evidence>
<dbReference type="AlphaFoldDB" id="A0AAD3CL78"/>
<evidence type="ECO:0000256" key="2">
    <source>
        <dbReference type="ARBA" id="ARBA00007192"/>
    </source>
</evidence>
<keyword evidence="5 6" id="KW-0206">Cytoskeleton</keyword>
<dbReference type="InterPro" id="IPR034666">
    <property type="entry name" value="ARPC2/4"/>
</dbReference>
<evidence type="ECO:0000256" key="5">
    <source>
        <dbReference type="ARBA" id="ARBA00023212"/>
    </source>
</evidence>
<dbReference type="GO" id="GO:0005885">
    <property type="term" value="C:Arp2/3 protein complex"/>
    <property type="evidence" value="ECO:0007669"/>
    <property type="project" value="InterPro"/>
</dbReference>
<dbReference type="Gene3D" id="3.30.1460.20">
    <property type="match status" value="1"/>
</dbReference>
<reference evidence="7 8" key="1">
    <citation type="journal article" date="2021" name="Sci. Rep.">
        <title>The genome of the diatom Chaetoceros tenuissimus carries an ancient integrated fragment of an extant virus.</title>
        <authorList>
            <person name="Hongo Y."/>
            <person name="Kimura K."/>
            <person name="Takaki Y."/>
            <person name="Yoshida Y."/>
            <person name="Baba S."/>
            <person name="Kobayashi G."/>
            <person name="Nagasaki K."/>
            <person name="Hano T."/>
            <person name="Tomaru Y."/>
        </authorList>
    </citation>
    <scope>NUCLEOTIDE SEQUENCE [LARGE SCALE GENOMIC DNA]</scope>
    <source>
        <strain evidence="7 8">NIES-3715</strain>
    </source>
</reference>
<dbReference type="Proteomes" id="UP001054902">
    <property type="component" value="Unassembled WGS sequence"/>
</dbReference>
<organism evidence="7 8">
    <name type="scientific">Chaetoceros tenuissimus</name>
    <dbReference type="NCBI Taxonomy" id="426638"/>
    <lineage>
        <taxon>Eukaryota</taxon>
        <taxon>Sar</taxon>
        <taxon>Stramenopiles</taxon>
        <taxon>Ochrophyta</taxon>
        <taxon>Bacillariophyta</taxon>
        <taxon>Coscinodiscophyceae</taxon>
        <taxon>Chaetocerotophycidae</taxon>
        <taxon>Chaetocerotales</taxon>
        <taxon>Chaetocerotaceae</taxon>
        <taxon>Chaetoceros</taxon>
    </lineage>
</organism>
<name>A0AAD3CL78_9STRA</name>
<gene>
    <name evidence="7" type="ORF">CTEN210_03273</name>
</gene>
<protein>
    <recommendedName>
        <fullName evidence="6">Arp2/3 complex 34 kDa subunit</fullName>
    </recommendedName>
</protein>
<dbReference type="GO" id="GO:0005200">
    <property type="term" value="F:structural constituent of cytoskeleton"/>
    <property type="evidence" value="ECO:0007669"/>
    <property type="project" value="TreeGrafter"/>
</dbReference>
<comment type="subunit">
    <text evidence="6">Component of the Arp2/3 complex.</text>
</comment>
<dbReference type="GO" id="GO:0030041">
    <property type="term" value="P:actin filament polymerization"/>
    <property type="evidence" value="ECO:0007669"/>
    <property type="project" value="InterPro"/>
</dbReference>
<dbReference type="EMBL" id="BLLK01000022">
    <property type="protein sequence ID" value="GFH46799.1"/>
    <property type="molecule type" value="Genomic_DNA"/>
</dbReference>
<keyword evidence="3 6" id="KW-0963">Cytoplasm</keyword>